<name>A0AA35TFP2_GEOBA</name>
<organism evidence="2 3">
    <name type="scientific">Geodia barretti</name>
    <name type="common">Barrett's horny sponge</name>
    <dbReference type="NCBI Taxonomy" id="519541"/>
    <lineage>
        <taxon>Eukaryota</taxon>
        <taxon>Metazoa</taxon>
        <taxon>Porifera</taxon>
        <taxon>Demospongiae</taxon>
        <taxon>Heteroscleromorpha</taxon>
        <taxon>Tetractinellida</taxon>
        <taxon>Astrophorina</taxon>
        <taxon>Geodiidae</taxon>
        <taxon>Geodia</taxon>
    </lineage>
</organism>
<dbReference type="Proteomes" id="UP001174909">
    <property type="component" value="Unassembled WGS sequence"/>
</dbReference>
<protein>
    <recommendedName>
        <fullName evidence="4">Secreted protein</fullName>
    </recommendedName>
</protein>
<dbReference type="EMBL" id="CASHTH010003549">
    <property type="protein sequence ID" value="CAI8046267.1"/>
    <property type="molecule type" value="Genomic_DNA"/>
</dbReference>
<comment type="caution">
    <text evidence="2">The sequence shown here is derived from an EMBL/GenBank/DDBJ whole genome shotgun (WGS) entry which is preliminary data.</text>
</comment>
<feature type="chain" id="PRO_5041281719" description="Secreted protein" evidence="1">
    <location>
        <begin position="23"/>
        <end position="87"/>
    </location>
</feature>
<evidence type="ECO:0008006" key="4">
    <source>
        <dbReference type="Google" id="ProtNLM"/>
    </source>
</evidence>
<accession>A0AA35TFP2</accession>
<evidence type="ECO:0000313" key="2">
    <source>
        <dbReference type="EMBL" id="CAI8046267.1"/>
    </source>
</evidence>
<gene>
    <name evidence="2" type="ORF">GBAR_LOCUS25572</name>
</gene>
<evidence type="ECO:0000256" key="1">
    <source>
        <dbReference type="SAM" id="SignalP"/>
    </source>
</evidence>
<dbReference type="AlphaFoldDB" id="A0AA35TFP2"/>
<sequence>MRGVQPALFWCSILDAWSSSRATTSLCPFQQAREELSHCQMTLPAVCVCACMRARGSNNHVRILTLAFISGDTKCRSVVRGAGVGGQ</sequence>
<proteinExistence type="predicted"/>
<evidence type="ECO:0000313" key="3">
    <source>
        <dbReference type="Proteomes" id="UP001174909"/>
    </source>
</evidence>
<feature type="signal peptide" evidence="1">
    <location>
        <begin position="1"/>
        <end position="22"/>
    </location>
</feature>
<keyword evidence="3" id="KW-1185">Reference proteome</keyword>
<keyword evidence="1" id="KW-0732">Signal</keyword>
<reference evidence="2" key="1">
    <citation type="submission" date="2023-03" db="EMBL/GenBank/DDBJ databases">
        <authorList>
            <person name="Steffen K."/>
            <person name="Cardenas P."/>
        </authorList>
    </citation>
    <scope>NUCLEOTIDE SEQUENCE</scope>
</reference>